<dbReference type="InterPro" id="IPR036909">
    <property type="entry name" value="Cyt_c-like_dom_sf"/>
</dbReference>
<dbReference type="Proteomes" id="UP000031535">
    <property type="component" value="Unassembled WGS sequence"/>
</dbReference>
<organism evidence="6 7">
    <name type="scientific">Pseudomonas batumici</name>
    <dbReference type="NCBI Taxonomy" id="226910"/>
    <lineage>
        <taxon>Bacteria</taxon>
        <taxon>Pseudomonadati</taxon>
        <taxon>Pseudomonadota</taxon>
        <taxon>Gammaproteobacteria</taxon>
        <taxon>Pseudomonadales</taxon>
        <taxon>Pseudomonadaceae</taxon>
        <taxon>Pseudomonas</taxon>
    </lineage>
</organism>
<dbReference type="GO" id="GO:0009055">
    <property type="term" value="F:electron transfer activity"/>
    <property type="evidence" value="ECO:0007669"/>
    <property type="project" value="InterPro"/>
</dbReference>
<dbReference type="EMBL" id="JXDG01000068">
    <property type="protein sequence ID" value="KIH81055.1"/>
    <property type="molecule type" value="Genomic_DNA"/>
</dbReference>
<proteinExistence type="predicted"/>
<keyword evidence="2" id="KW-0479">Metal-binding</keyword>
<dbReference type="PATRIC" id="fig|226910.6.peg.5342"/>
<gene>
    <name evidence="6" type="ORF">UCMB321_5353</name>
</gene>
<keyword evidence="4" id="KW-0732">Signal</keyword>
<dbReference type="Pfam" id="PF13442">
    <property type="entry name" value="Cytochrome_CBB3"/>
    <property type="match status" value="1"/>
</dbReference>
<accession>A0A0C2I246</accession>
<dbReference type="InterPro" id="IPR009056">
    <property type="entry name" value="Cyt_c-like_dom"/>
</dbReference>
<dbReference type="PANTHER" id="PTHR40942:SF4">
    <property type="entry name" value="CYTOCHROME C5"/>
    <property type="match status" value="1"/>
</dbReference>
<name>A0A0C2I246_9PSED</name>
<keyword evidence="3" id="KW-0408">Iron</keyword>
<reference evidence="6 7" key="1">
    <citation type="submission" date="2015-01" db="EMBL/GenBank/DDBJ databases">
        <title>Complete genome of Pseudomonas batumici UCM B-321 producer of the batumin antibiotic with strong antistaphilococcal and potential anticancer activity.</title>
        <authorList>
            <person name="Klochko V.V."/>
            <person name="Zelena L.B."/>
            <person name="Elena K.A."/>
            <person name="Reva O.N."/>
        </authorList>
    </citation>
    <scope>NUCLEOTIDE SEQUENCE [LARGE SCALE GENOMIC DNA]</scope>
    <source>
        <strain evidence="6 7">UCM B-321</strain>
    </source>
</reference>
<dbReference type="GO" id="GO:0020037">
    <property type="term" value="F:heme binding"/>
    <property type="evidence" value="ECO:0007669"/>
    <property type="project" value="InterPro"/>
</dbReference>
<evidence type="ECO:0000256" key="4">
    <source>
        <dbReference type="SAM" id="SignalP"/>
    </source>
</evidence>
<comment type="caution">
    <text evidence="6">The sequence shown here is derived from an EMBL/GenBank/DDBJ whole genome shotgun (WGS) entry which is preliminary data.</text>
</comment>
<evidence type="ECO:0000256" key="1">
    <source>
        <dbReference type="ARBA" id="ARBA00022617"/>
    </source>
</evidence>
<sequence length="156" mass="15678">MKMLAVPATVVALWAVSAQASTINEDIAKRLEPVGQVCVQGQECKGMAVAATAGGGGGAKTPDEVIAKHCNACHGTGLLNSPKIGDTAAWKERADHVSTVIASIAGASAEEKAKKGVAGLAAVATHGFNAMPPKGTCADCTPEELQGAIEKMSGLK</sequence>
<dbReference type="PANTHER" id="PTHR40942">
    <property type="match status" value="1"/>
</dbReference>
<dbReference type="STRING" id="226910.UCMB321_5353"/>
<feature type="chain" id="PRO_5002150123" evidence="4">
    <location>
        <begin position="21"/>
        <end position="156"/>
    </location>
</feature>
<evidence type="ECO:0000256" key="3">
    <source>
        <dbReference type="ARBA" id="ARBA00023004"/>
    </source>
</evidence>
<dbReference type="Gene3D" id="1.10.760.10">
    <property type="entry name" value="Cytochrome c-like domain"/>
    <property type="match status" value="2"/>
</dbReference>
<evidence type="ECO:0000256" key="2">
    <source>
        <dbReference type="ARBA" id="ARBA00022723"/>
    </source>
</evidence>
<protein>
    <submittedName>
        <fullName evidence="6">Cytochrome c5</fullName>
    </submittedName>
</protein>
<evidence type="ECO:0000313" key="6">
    <source>
        <dbReference type="EMBL" id="KIH81055.1"/>
    </source>
</evidence>
<feature type="signal peptide" evidence="4">
    <location>
        <begin position="1"/>
        <end position="20"/>
    </location>
</feature>
<dbReference type="SUPFAM" id="SSF46626">
    <property type="entry name" value="Cytochrome c"/>
    <property type="match status" value="1"/>
</dbReference>
<feature type="domain" description="Cytochrome c" evidence="5">
    <location>
        <begin position="59"/>
        <end position="149"/>
    </location>
</feature>
<dbReference type="RefSeq" id="WP_040071688.1">
    <property type="nucleotide sequence ID" value="NZ_JXDG01000068.1"/>
</dbReference>
<keyword evidence="1" id="KW-0349">Heme</keyword>
<dbReference type="AlphaFoldDB" id="A0A0C2I246"/>
<evidence type="ECO:0000259" key="5">
    <source>
        <dbReference type="Pfam" id="PF13442"/>
    </source>
</evidence>
<keyword evidence="7" id="KW-1185">Reference proteome</keyword>
<dbReference type="GO" id="GO:0046872">
    <property type="term" value="F:metal ion binding"/>
    <property type="evidence" value="ECO:0007669"/>
    <property type="project" value="UniProtKB-KW"/>
</dbReference>
<evidence type="ECO:0000313" key="7">
    <source>
        <dbReference type="Proteomes" id="UP000031535"/>
    </source>
</evidence>
<dbReference type="OrthoDB" id="9814708at2"/>